<keyword evidence="2" id="KW-1185">Reference proteome</keyword>
<evidence type="ECO:0000313" key="2">
    <source>
        <dbReference type="Proteomes" id="UP001732700"/>
    </source>
</evidence>
<reference evidence="1" key="2">
    <citation type="submission" date="2025-09" db="UniProtKB">
        <authorList>
            <consortium name="EnsemblPlants"/>
        </authorList>
    </citation>
    <scope>IDENTIFICATION</scope>
</reference>
<reference evidence="1" key="1">
    <citation type="submission" date="2021-05" db="EMBL/GenBank/DDBJ databases">
        <authorList>
            <person name="Scholz U."/>
            <person name="Mascher M."/>
            <person name="Fiebig A."/>
        </authorList>
    </citation>
    <scope>NUCLEOTIDE SEQUENCE [LARGE SCALE GENOMIC DNA]</scope>
</reference>
<name>A0ACD5ZEJ4_AVESA</name>
<protein>
    <submittedName>
        <fullName evidence="1">Uncharacterized protein</fullName>
    </submittedName>
</protein>
<accession>A0ACD5ZEJ4</accession>
<proteinExistence type="predicted"/>
<evidence type="ECO:0000313" key="1">
    <source>
        <dbReference type="EnsemblPlants" id="AVESA.00010b.r2.6DG1154730.1.CDS"/>
    </source>
</evidence>
<sequence>MAAAAAPAGAPLGDLNPNQKQKPNPSASRPGLRSPGKPVALADITNTGRPNPPRSVSVGDVLKENAKLAQSLAQKNKTIELRNSEINKLCSALHASRQQNLNLAQANTRITAELNQAKDQLKLFQHELACARALLNLKGSGLERKSSVANNQLQKEVTSQEEENASPFELAPFEAHQADSEATSADVHHSVETQSSVPCNTVLEEALPAKTNKRTSMSRPTSKRKSESCAGTKDTKTVQPSNKPDTHAPEILHHEDQRKTVRRRSSRLSLGSCEMGEVYCEASHTDTDAPSSSTLSIPELHESNSGNGMQEATQGNTAEDKLKTSALDENEMNNRPQKEVNVEEEIQATDSRVATVGDLEAHQIDDMAMDAKADHLTETQSSPPFSIKHPDPPQKRANKRVANKRKLEPREGQKDSNIAEDITTKLHSTSSEPLHHEDTRKSRRSKSSRLNPGPSKGSLEPAQGDIVAPLPPSSSKIFIEQSEAEKQNARRSLTEPSEEQEAGKRSSVEVTGRRSSMRGAAKAVSYKEIPLNVKMRRP</sequence>
<dbReference type="Proteomes" id="UP001732700">
    <property type="component" value="Chromosome 6D"/>
</dbReference>
<organism evidence="1 2">
    <name type="scientific">Avena sativa</name>
    <name type="common">Oat</name>
    <dbReference type="NCBI Taxonomy" id="4498"/>
    <lineage>
        <taxon>Eukaryota</taxon>
        <taxon>Viridiplantae</taxon>
        <taxon>Streptophyta</taxon>
        <taxon>Embryophyta</taxon>
        <taxon>Tracheophyta</taxon>
        <taxon>Spermatophyta</taxon>
        <taxon>Magnoliopsida</taxon>
        <taxon>Liliopsida</taxon>
        <taxon>Poales</taxon>
        <taxon>Poaceae</taxon>
        <taxon>BOP clade</taxon>
        <taxon>Pooideae</taxon>
        <taxon>Poodae</taxon>
        <taxon>Poeae</taxon>
        <taxon>Poeae Chloroplast Group 1 (Aveneae type)</taxon>
        <taxon>Aveninae</taxon>
        <taxon>Avena</taxon>
    </lineage>
</organism>
<dbReference type="EnsemblPlants" id="AVESA.00010b.r2.6DG1154730.1">
    <property type="protein sequence ID" value="AVESA.00010b.r2.6DG1154730.1.CDS"/>
    <property type="gene ID" value="AVESA.00010b.r2.6DG1154730"/>
</dbReference>